<feature type="region of interest" description="Disordered" evidence="1">
    <location>
        <begin position="345"/>
        <end position="375"/>
    </location>
</feature>
<protein>
    <submittedName>
        <fullName evidence="2">Uncharacterized protein</fullName>
    </submittedName>
</protein>
<evidence type="ECO:0000313" key="2">
    <source>
        <dbReference type="EMBL" id="ENN86388.1"/>
    </source>
</evidence>
<gene>
    <name evidence="2" type="ORF">RHSP_19711</name>
</gene>
<reference evidence="2 3" key="1">
    <citation type="journal article" date="2012" name="BMC Genomics">
        <title>Genomic basis of broad host range and environmental adaptability of Rhizobium tropici CIAT 899 and Rhizobium sp. PRF 81 which are used in inoculants for common bean (Phaseolus vulgaris L.).</title>
        <authorList>
            <person name="Ormeno-Orrillo E."/>
            <person name="Menna P."/>
            <person name="Almeida L.G."/>
            <person name="Ollero F.J."/>
            <person name="Nicolas M.F."/>
            <person name="Pains Rodrigues E."/>
            <person name="Shigueyoshi Nakatani A."/>
            <person name="Silva Batista J.S."/>
            <person name="Oliveira Chueire L.M."/>
            <person name="Souza R.C."/>
            <person name="Ribeiro Vasconcelos A.T."/>
            <person name="Megias M."/>
            <person name="Hungria M."/>
            <person name="Martinez-Romero E."/>
        </authorList>
    </citation>
    <scope>NUCLEOTIDE SEQUENCE [LARGE SCALE GENOMIC DNA]</scope>
    <source>
        <strain evidence="2 3">PRF 81</strain>
    </source>
</reference>
<feature type="region of interest" description="Disordered" evidence="1">
    <location>
        <begin position="418"/>
        <end position="453"/>
    </location>
</feature>
<feature type="compositionally biased region" description="Polar residues" evidence="1">
    <location>
        <begin position="421"/>
        <end position="433"/>
    </location>
</feature>
<keyword evidence="3" id="KW-1185">Reference proteome</keyword>
<comment type="caution">
    <text evidence="2">The sequence shown here is derived from an EMBL/GenBank/DDBJ whole genome shotgun (WGS) entry which is preliminary data.</text>
</comment>
<dbReference type="AlphaFoldDB" id="N6U812"/>
<dbReference type="EMBL" id="AQHN01000070">
    <property type="protein sequence ID" value="ENN86388.1"/>
    <property type="molecule type" value="Genomic_DNA"/>
</dbReference>
<name>N6U812_9HYPH</name>
<dbReference type="Proteomes" id="UP000012429">
    <property type="component" value="Unassembled WGS sequence"/>
</dbReference>
<sequence>MGLPFGICNALPPTNPSFRHGAVKTCPRLPVNRSGSPGRRMPACQHAQIGKSRPKLMEHAGSELFQRQIVLRAVPAFTADTQHADNGGGKHAQAEPLPLRAGRAGMQRLRELSFKLGVFQLIPGPKRWRVPDQDGDGKVLRIGDRSPQGRIDCRLDDVDQRCIYRLGSDGSDQFAGKTILPGRDHIFLAREVIEEAAFGNIGRLGDIFDSRAVEAAREEELQCSGLDTLAGLAALPFAPAFPHRAIDIRHQLPPLCIRFGSPRTGLAGLLRIGADCRDVRGATRFGAIDREFQRILPRYPVNSSRRDIAHRAADAGALQAQAFEDRPLDRTARAISELIEGSARFHHREGTADNGGDFRRRHGQKRQAADNGTERSIVKQTAMAELRRIHLHHPGLGKTLPQTNGKFLAEFDEREGVFRNSARQQSPRENTGAGTEFEDGAVKRIDLLRHQPG</sequence>
<feature type="compositionally biased region" description="Basic and acidic residues" evidence="1">
    <location>
        <begin position="440"/>
        <end position="453"/>
    </location>
</feature>
<evidence type="ECO:0000313" key="3">
    <source>
        <dbReference type="Proteomes" id="UP000012429"/>
    </source>
</evidence>
<organism evidence="2 3">
    <name type="scientific">Rhizobium freirei PRF 81</name>
    <dbReference type="NCBI Taxonomy" id="363754"/>
    <lineage>
        <taxon>Bacteria</taxon>
        <taxon>Pseudomonadati</taxon>
        <taxon>Pseudomonadota</taxon>
        <taxon>Alphaproteobacteria</taxon>
        <taxon>Hyphomicrobiales</taxon>
        <taxon>Rhizobiaceae</taxon>
        <taxon>Rhizobium/Agrobacterium group</taxon>
        <taxon>Rhizobium</taxon>
    </lineage>
</organism>
<accession>N6U812</accession>
<evidence type="ECO:0000256" key="1">
    <source>
        <dbReference type="SAM" id="MobiDB-lite"/>
    </source>
</evidence>
<proteinExistence type="predicted"/>